<evidence type="ECO:0000259" key="1">
    <source>
        <dbReference type="Pfam" id="PF12697"/>
    </source>
</evidence>
<reference evidence="2 3" key="1">
    <citation type="submission" date="2024-05" db="EMBL/GenBank/DDBJ databases">
        <authorList>
            <person name="Liu Q."/>
            <person name="Xin Y.-H."/>
        </authorList>
    </citation>
    <scope>NUCLEOTIDE SEQUENCE [LARGE SCALE GENOMIC DNA]</scope>
    <source>
        <strain evidence="2 3">CGMCC 1.10181</strain>
    </source>
</reference>
<keyword evidence="3" id="KW-1185">Reference proteome</keyword>
<evidence type="ECO:0000313" key="3">
    <source>
        <dbReference type="Proteomes" id="UP001419910"/>
    </source>
</evidence>
<dbReference type="PROSITE" id="PS51257">
    <property type="entry name" value="PROKAR_LIPOPROTEIN"/>
    <property type="match status" value="1"/>
</dbReference>
<dbReference type="Pfam" id="PF12697">
    <property type="entry name" value="Abhydrolase_6"/>
    <property type="match status" value="1"/>
</dbReference>
<comment type="caution">
    <text evidence="2">The sequence shown here is derived from an EMBL/GenBank/DDBJ whole genome shotgun (WGS) entry which is preliminary data.</text>
</comment>
<gene>
    <name evidence="2" type="ORF">ABC974_25250</name>
</gene>
<accession>A0ABU9YAW5</accession>
<dbReference type="RefSeq" id="WP_343889686.1">
    <property type="nucleotide sequence ID" value="NZ_BAAAEH010000023.1"/>
</dbReference>
<evidence type="ECO:0000313" key="2">
    <source>
        <dbReference type="EMBL" id="MEN2792958.1"/>
    </source>
</evidence>
<dbReference type="InterPro" id="IPR029058">
    <property type="entry name" value="AB_hydrolase_fold"/>
</dbReference>
<protein>
    <submittedName>
        <fullName evidence="2">Alpha/beta hydrolase</fullName>
    </submittedName>
</protein>
<name>A0ABU9YAW5_9SPHN</name>
<dbReference type="PANTHER" id="PTHR46438">
    <property type="entry name" value="ALPHA/BETA-HYDROLASES SUPERFAMILY PROTEIN"/>
    <property type="match status" value="1"/>
</dbReference>
<dbReference type="Proteomes" id="UP001419910">
    <property type="component" value="Unassembled WGS sequence"/>
</dbReference>
<dbReference type="EMBL" id="JBDIME010000036">
    <property type="protein sequence ID" value="MEN2792958.1"/>
    <property type="molecule type" value="Genomic_DNA"/>
</dbReference>
<proteinExistence type="predicted"/>
<sequence>MTKTRMAARALLIALLGVGCVLAVGAAYNALSLRHYRSTAGVPGKLFTVDRYKMHLFCTGHGGPAIILDAGLGDDSLIWAKVQPELSQHTTVCAYDRAGFGWSEPRPGRRDANSIADQLHGLLRTAQIAPPYIMMGHSISGLYLRAYANRYSSDLAGLVFVDGATPLQDDRIPKALVAIQDEQRRDMPWDRFLVAVGWYRAKGACTQILPGFEHYTAWIKADSCVPSQITAVEAELDSERLSGEETLHAGPFANLPILILSRDPAVLPSNWPKDVGKANATIWNRMQEEAKSLSPHSRRIIAKGSDHYIQIDRPDLLNKEVLAFMTDIQKKDFSRLDGTTTFQ</sequence>
<feature type="domain" description="AB hydrolase-1" evidence="1">
    <location>
        <begin position="70"/>
        <end position="318"/>
    </location>
</feature>
<keyword evidence="2" id="KW-0378">Hydrolase</keyword>
<organism evidence="2 3">
    <name type="scientific">Sphingomonas oligophenolica</name>
    <dbReference type="NCBI Taxonomy" id="301154"/>
    <lineage>
        <taxon>Bacteria</taxon>
        <taxon>Pseudomonadati</taxon>
        <taxon>Pseudomonadota</taxon>
        <taxon>Alphaproteobacteria</taxon>
        <taxon>Sphingomonadales</taxon>
        <taxon>Sphingomonadaceae</taxon>
        <taxon>Sphingomonas</taxon>
    </lineage>
</organism>
<dbReference type="InterPro" id="IPR000073">
    <property type="entry name" value="AB_hydrolase_1"/>
</dbReference>
<dbReference type="SUPFAM" id="SSF53474">
    <property type="entry name" value="alpha/beta-Hydrolases"/>
    <property type="match status" value="1"/>
</dbReference>
<dbReference type="Gene3D" id="3.40.50.1820">
    <property type="entry name" value="alpha/beta hydrolase"/>
    <property type="match status" value="1"/>
</dbReference>
<dbReference type="GO" id="GO:0016787">
    <property type="term" value="F:hydrolase activity"/>
    <property type="evidence" value="ECO:0007669"/>
    <property type="project" value="UniProtKB-KW"/>
</dbReference>